<keyword evidence="5" id="KW-0762">Sugar transport</keyword>
<dbReference type="GO" id="GO:0005351">
    <property type="term" value="F:carbohydrate:proton symporter activity"/>
    <property type="evidence" value="ECO:0007669"/>
    <property type="project" value="TreeGrafter"/>
</dbReference>
<dbReference type="PRINTS" id="PR00171">
    <property type="entry name" value="SUGRTRNSPORT"/>
</dbReference>
<dbReference type="InterPro" id="IPR005829">
    <property type="entry name" value="Sugar_transporter_CS"/>
</dbReference>
<keyword evidence="6 10" id="KW-0812">Transmembrane</keyword>
<name>A0A830HHE2_9CHLO</name>
<dbReference type="OrthoDB" id="6612291at2759"/>
<feature type="transmembrane region" description="Helical" evidence="10">
    <location>
        <begin position="270"/>
        <end position="294"/>
    </location>
</feature>
<evidence type="ECO:0000256" key="7">
    <source>
        <dbReference type="ARBA" id="ARBA00022989"/>
    </source>
</evidence>
<comment type="caution">
    <text evidence="12">The sequence shown here is derived from an EMBL/GenBank/DDBJ whole genome shotgun (WGS) entry which is preliminary data.</text>
</comment>
<evidence type="ECO:0000256" key="4">
    <source>
        <dbReference type="ARBA" id="ARBA00022475"/>
    </source>
</evidence>
<sequence length="569" mass="59720">MRVLHARVSRVSRDVRLYSVSRDVHRCAQVCLHTCNPSSAYHQPAVQVTSHLKVKLRKYANYNARTQLQAVQPARNAKRTNALRAVDAEAEAETDTSAPVSAGVVTWQLCVAVAVICLGNFLFGWHAGALNPALQAVTQDVAIAPETVPFAVSSLVVGGTIGALLTPLAMDGYGRRAALTLTAVPMVLGSLLMAQATTPVGFILGRTLAGMGAGAASVCAPALVAELAPDHVRGRLSSVCRLAYVLGILATFVLAQSLQGGAVGAGAAEWWRPLYFVAIVPAAMMATSLIAGAAPESPIWLARQGKDDAASRALGIARGLSRDETARWLQKERDASLRGCSTGSGDTWKDLFTLPEHARSHRICTRLAIFQALGGSNIVVFYAASLFASAGVSNPAAAVVIVGIANVAGTLAATVLTDSFGRKPLLVGSFSSMATCMCALALAATPQFIALVGAETASTLSCACVPLFILCFACGVGPIPYLLYSEVYASRVRAKGASFCGALNWGANILLCYTFLPMKEALGDTAVFGIYACINFAALIFVRANVFETRGRSLQEIENELAPTVCVRE</sequence>
<evidence type="ECO:0000259" key="11">
    <source>
        <dbReference type="PROSITE" id="PS50850"/>
    </source>
</evidence>
<dbReference type="InterPro" id="IPR005828">
    <property type="entry name" value="MFS_sugar_transport-like"/>
</dbReference>
<protein>
    <recommendedName>
        <fullName evidence="11">Major facilitator superfamily (MFS) profile domain-containing protein</fullName>
    </recommendedName>
</protein>
<keyword evidence="13" id="KW-1185">Reference proteome</keyword>
<keyword evidence="3 9" id="KW-0813">Transport</keyword>
<dbReference type="InterPro" id="IPR020846">
    <property type="entry name" value="MFS_dom"/>
</dbReference>
<dbReference type="AlphaFoldDB" id="A0A830HHE2"/>
<evidence type="ECO:0000256" key="1">
    <source>
        <dbReference type="ARBA" id="ARBA00004651"/>
    </source>
</evidence>
<feature type="transmembrane region" description="Helical" evidence="10">
    <location>
        <begin position="239"/>
        <end position="258"/>
    </location>
</feature>
<feature type="domain" description="Major facilitator superfamily (MFS) profile" evidence="11">
    <location>
        <begin position="112"/>
        <end position="550"/>
    </location>
</feature>
<evidence type="ECO:0000256" key="3">
    <source>
        <dbReference type="ARBA" id="ARBA00022448"/>
    </source>
</evidence>
<comment type="subcellular location">
    <subcellularLocation>
        <location evidence="1">Cell membrane</location>
        <topology evidence="1">Multi-pass membrane protein</topology>
    </subcellularLocation>
</comment>
<feature type="transmembrane region" description="Helical" evidence="10">
    <location>
        <begin position="425"/>
        <end position="445"/>
    </location>
</feature>
<dbReference type="InterPro" id="IPR050360">
    <property type="entry name" value="MFS_Sugar_Transporters"/>
</dbReference>
<keyword evidence="7 10" id="KW-1133">Transmembrane helix</keyword>
<evidence type="ECO:0000256" key="6">
    <source>
        <dbReference type="ARBA" id="ARBA00022692"/>
    </source>
</evidence>
<dbReference type="PROSITE" id="PS50850">
    <property type="entry name" value="MFS"/>
    <property type="match status" value="1"/>
</dbReference>
<proteinExistence type="inferred from homology"/>
<dbReference type="SUPFAM" id="SSF103473">
    <property type="entry name" value="MFS general substrate transporter"/>
    <property type="match status" value="1"/>
</dbReference>
<feature type="transmembrane region" description="Helical" evidence="10">
    <location>
        <begin position="104"/>
        <end position="127"/>
    </location>
</feature>
<dbReference type="PROSITE" id="PS00217">
    <property type="entry name" value="SUGAR_TRANSPORT_2"/>
    <property type="match status" value="1"/>
</dbReference>
<dbReference type="FunFam" id="1.20.1250.20:FF:000218">
    <property type="entry name" value="facilitated trehalose transporter Tret1"/>
    <property type="match status" value="1"/>
</dbReference>
<evidence type="ECO:0000313" key="12">
    <source>
        <dbReference type="EMBL" id="GHP05051.1"/>
    </source>
</evidence>
<evidence type="ECO:0000313" key="13">
    <source>
        <dbReference type="Proteomes" id="UP000660262"/>
    </source>
</evidence>
<dbReference type="InterPro" id="IPR003663">
    <property type="entry name" value="Sugar/inositol_transpt"/>
</dbReference>
<dbReference type="PANTHER" id="PTHR48022">
    <property type="entry name" value="PLASTIDIC GLUCOSE TRANSPORTER 4"/>
    <property type="match status" value="1"/>
</dbReference>
<gene>
    <name evidence="12" type="ORF">PPROV_000380300</name>
</gene>
<feature type="transmembrane region" description="Helical" evidence="10">
    <location>
        <begin position="177"/>
        <end position="196"/>
    </location>
</feature>
<dbReference type="NCBIfam" id="TIGR00879">
    <property type="entry name" value="SP"/>
    <property type="match status" value="1"/>
</dbReference>
<feature type="transmembrane region" description="Helical" evidence="10">
    <location>
        <begin position="528"/>
        <end position="546"/>
    </location>
</feature>
<comment type="similarity">
    <text evidence="2 9">Belongs to the major facilitator superfamily. Sugar transporter (TC 2.A.1.1) family.</text>
</comment>
<dbReference type="InterPro" id="IPR036259">
    <property type="entry name" value="MFS_trans_sf"/>
</dbReference>
<evidence type="ECO:0000256" key="5">
    <source>
        <dbReference type="ARBA" id="ARBA00022597"/>
    </source>
</evidence>
<evidence type="ECO:0000256" key="9">
    <source>
        <dbReference type="RuleBase" id="RU003346"/>
    </source>
</evidence>
<feature type="transmembrane region" description="Helical" evidence="10">
    <location>
        <begin position="367"/>
        <end position="390"/>
    </location>
</feature>
<feature type="transmembrane region" description="Helical" evidence="10">
    <location>
        <begin position="396"/>
        <end position="416"/>
    </location>
</feature>
<dbReference type="EMBL" id="BNJQ01000009">
    <property type="protein sequence ID" value="GHP05051.1"/>
    <property type="molecule type" value="Genomic_DNA"/>
</dbReference>
<feature type="transmembrane region" description="Helical" evidence="10">
    <location>
        <begin position="496"/>
        <end position="516"/>
    </location>
</feature>
<keyword evidence="4" id="KW-1003">Cell membrane</keyword>
<reference evidence="12" key="1">
    <citation type="submission" date="2020-10" db="EMBL/GenBank/DDBJ databases">
        <title>Unveiling of a novel bifunctional photoreceptor, Dualchrome1, isolated from a cosmopolitan green alga.</title>
        <authorList>
            <person name="Suzuki S."/>
            <person name="Kawachi M."/>
        </authorList>
    </citation>
    <scope>NUCLEOTIDE SEQUENCE</scope>
    <source>
        <strain evidence="12">NIES 2893</strain>
    </source>
</reference>
<evidence type="ECO:0000256" key="8">
    <source>
        <dbReference type="ARBA" id="ARBA00023136"/>
    </source>
</evidence>
<dbReference type="Gene3D" id="1.20.1250.20">
    <property type="entry name" value="MFS general substrate transporter like domains"/>
    <property type="match status" value="1"/>
</dbReference>
<dbReference type="GO" id="GO:0005886">
    <property type="term" value="C:plasma membrane"/>
    <property type="evidence" value="ECO:0007669"/>
    <property type="project" value="UniProtKB-SubCell"/>
</dbReference>
<dbReference type="Proteomes" id="UP000660262">
    <property type="component" value="Unassembled WGS sequence"/>
</dbReference>
<organism evidence="12 13">
    <name type="scientific">Pycnococcus provasolii</name>
    <dbReference type="NCBI Taxonomy" id="41880"/>
    <lineage>
        <taxon>Eukaryota</taxon>
        <taxon>Viridiplantae</taxon>
        <taxon>Chlorophyta</taxon>
        <taxon>Pseudoscourfieldiophyceae</taxon>
        <taxon>Pseudoscourfieldiales</taxon>
        <taxon>Pycnococcaceae</taxon>
        <taxon>Pycnococcus</taxon>
    </lineage>
</organism>
<keyword evidence="8 10" id="KW-0472">Membrane</keyword>
<feature type="transmembrane region" description="Helical" evidence="10">
    <location>
        <begin position="147"/>
        <end position="165"/>
    </location>
</feature>
<evidence type="ECO:0000256" key="2">
    <source>
        <dbReference type="ARBA" id="ARBA00010992"/>
    </source>
</evidence>
<dbReference type="PANTHER" id="PTHR48022:SF2">
    <property type="entry name" value="PLASTIDIC GLUCOSE TRANSPORTER 4"/>
    <property type="match status" value="1"/>
</dbReference>
<accession>A0A830HHE2</accession>
<evidence type="ECO:0000256" key="10">
    <source>
        <dbReference type="SAM" id="Phobius"/>
    </source>
</evidence>
<feature type="transmembrane region" description="Helical" evidence="10">
    <location>
        <begin position="457"/>
        <end position="484"/>
    </location>
</feature>
<feature type="transmembrane region" description="Helical" evidence="10">
    <location>
        <begin position="208"/>
        <end position="227"/>
    </location>
</feature>
<dbReference type="Pfam" id="PF00083">
    <property type="entry name" value="Sugar_tr"/>
    <property type="match status" value="1"/>
</dbReference>